<reference evidence="3 4" key="1">
    <citation type="journal article" date="2017" name="Mol. Biol. Evol.">
        <title>The 4-celled Tetrabaena socialis nuclear genome reveals the essential components for genetic control of cell number at the origin of multicellularity in the volvocine lineage.</title>
        <authorList>
            <person name="Featherston J."/>
            <person name="Arakaki Y."/>
            <person name="Hanschen E.R."/>
            <person name="Ferris P.J."/>
            <person name="Michod R.E."/>
            <person name="Olson B.J.S.C."/>
            <person name="Nozaki H."/>
            <person name="Durand P.M."/>
        </authorList>
    </citation>
    <scope>NUCLEOTIDE SEQUENCE [LARGE SCALE GENOMIC DNA]</scope>
    <source>
        <strain evidence="3 4">NIES-571</strain>
    </source>
</reference>
<keyword evidence="2" id="KW-0812">Transmembrane</keyword>
<dbReference type="OrthoDB" id="2018869at2759"/>
<gene>
    <name evidence="3" type="ORF">TSOC_009006</name>
</gene>
<protein>
    <submittedName>
        <fullName evidence="3">Uncharacterized protein</fullName>
    </submittedName>
</protein>
<evidence type="ECO:0000256" key="2">
    <source>
        <dbReference type="SAM" id="Phobius"/>
    </source>
</evidence>
<proteinExistence type="predicted"/>
<evidence type="ECO:0000256" key="1">
    <source>
        <dbReference type="SAM" id="MobiDB-lite"/>
    </source>
</evidence>
<sequence>MAGILQRGGLLTTGSYSSALAPPPLRHPQQRLSCRAQARPDRVRDRSRGVVGPATEWHSAEWPGMLVSETRSPSARGAMPEHGAPRGLPYLPPMHDTEVSRALPQDGSSSEALTVLTIRFTTGCARGSALSDPYAAVNVCLIGQDGTGALHRISPINDPRDSQAHNVEMCELIGPDVGADCSTVLSAQQQQQPASTSSTSSRGAMATDCPGQPQPPPPKRRFQEGSVDEVSILVQELGPLSGVLVGVEGGTWYLDELDIVSSRTYHLDRFVCRRMLGGRVGEGAALLTPVPVGSVVYGEGKAAMVLTKEQASALWALNMTEFDDLKRRLSTTTALLVASGASLTALIGGTAAALPYVMGGIVGLVYQWMLMHRVDHIMEASSSRKGRLAQQEGEEEAYDGPDQVAADFSGEGDGRPAPAAQVTAFGGEGAAGRLLASAPVRLGFVCASALLGLALLSQEEAATGGAFVLPVPAGGDGPSAALQLALGAAGFLMYKIALVATQVGDGGAARPSSLLQRQASDVRKFKRD</sequence>
<evidence type="ECO:0000313" key="4">
    <source>
        <dbReference type="Proteomes" id="UP000236333"/>
    </source>
</evidence>
<dbReference type="PANTHER" id="PTHR36330:SF2">
    <property type="entry name" value="LIPASE_LIPOOXYGENASE, PLAT_LH2 FAMILY PROTEIN"/>
    <property type="match status" value="1"/>
</dbReference>
<dbReference type="Proteomes" id="UP000236333">
    <property type="component" value="Unassembled WGS sequence"/>
</dbReference>
<dbReference type="AlphaFoldDB" id="A0A2J7ZX38"/>
<dbReference type="EMBL" id="PGGS01000355">
    <property type="protein sequence ID" value="PNH04841.1"/>
    <property type="molecule type" value="Genomic_DNA"/>
</dbReference>
<dbReference type="PANTHER" id="PTHR36330">
    <property type="entry name" value="LIPASE/LIPOOXYGENASE, PLAT/LH2 FAMILY PROTEIN"/>
    <property type="match status" value="1"/>
</dbReference>
<accession>A0A2J7ZX38</accession>
<feature type="region of interest" description="Disordered" evidence="1">
    <location>
        <begin position="13"/>
        <end position="52"/>
    </location>
</feature>
<keyword evidence="2" id="KW-1133">Transmembrane helix</keyword>
<feature type="compositionally biased region" description="Low complexity" evidence="1">
    <location>
        <begin position="185"/>
        <end position="211"/>
    </location>
</feature>
<keyword evidence="2" id="KW-0472">Membrane</keyword>
<organism evidence="3 4">
    <name type="scientific">Tetrabaena socialis</name>
    <dbReference type="NCBI Taxonomy" id="47790"/>
    <lineage>
        <taxon>Eukaryota</taxon>
        <taxon>Viridiplantae</taxon>
        <taxon>Chlorophyta</taxon>
        <taxon>core chlorophytes</taxon>
        <taxon>Chlorophyceae</taxon>
        <taxon>CS clade</taxon>
        <taxon>Chlamydomonadales</taxon>
        <taxon>Tetrabaenaceae</taxon>
        <taxon>Tetrabaena</taxon>
    </lineage>
</organism>
<evidence type="ECO:0000313" key="3">
    <source>
        <dbReference type="EMBL" id="PNH04841.1"/>
    </source>
</evidence>
<feature type="compositionally biased region" description="Basic and acidic residues" evidence="1">
    <location>
        <begin position="38"/>
        <end position="48"/>
    </location>
</feature>
<name>A0A2J7ZX38_9CHLO</name>
<feature type="transmembrane region" description="Helical" evidence="2">
    <location>
        <begin position="353"/>
        <end position="371"/>
    </location>
</feature>
<comment type="caution">
    <text evidence="3">The sequence shown here is derived from an EMBL/GenBank/DDBJ whole genome shotgun (WGS) entry which is preliminary data.</text>
</comment>
<feature type="region of interest" description="Disordered" evidence="1">
    <location>
        <begin position="185"/>
        <end position="223"/>
    </location>
</feature>
<keyword evidence="4" id="KW-1185">Reference proteome</keyword>